<feature type="region of interest" description="Disordered" evidence="1">
    <location>
        <begin position="1"/>
        <end position="67"/>
    </location>
</feature>
<dbReference type="AlphaFoldDB" id="A0A9P4QAZ2"/>
<dbReference type="GO" id="GO:0005096">
    <property type="term" value="F:GTPase activator activity"/>
    <property type="evidence" value="ECO:0007669"/>
    <property type="project" value="TreeGrafter"/>
</dbReference>
<dbReference type="SMART" id="SM00164">
    <property type="entry name" value="TBC"/>
    <property type="match status" value="1"/>
</dbReference>
<dbReference type="PROSITE" id="PS50086">
    <property type="entry name" value="TBC_RABGAP"/>
    <property type="match status" value="1"/>
</dbReference>
<name>A0A9P4QAZ2_9PEZI</name>
<dbReference type="OrthoDB" id="294251at2759"/>
<dbReference type="EMBL" id="MU003774">
    <property type="protein sequence ID" value="KAF2723842.1"/>
    <property type="molecule type" value="Genomic_DNA"/>
</dbReference>
<evidence type="ECO:0000313" key="3">
    <source>
        <dbReference type="EMBL" id="KAF2723842.1"/>
    </source>
</evidence>
<accession>A0A9P4QAZ2</accession>
<dbReference type="InterPro" id="IPR050302">
    <property type="entry name" value="Rab_GAP_TBC_domain"/>
</dbReference>
<reference evidence="3" key="1">
    <citation type="journal article" date="2020" name="Stud. Mycol.">
        <title>101 Dothideomycetes genomes: a test case for predicting lifestyles and emergence of pathogens.</title>
        <authorList>
            <person name="Haridas S."/>
            <person name="Albert R."/>
            <person name="Binder M."/>
            <person name="Bloem J."/>
            <person name="Labutti K."/>
            <person name="Salamov A."/>
            <person name="Andreopoulos B."/>
            <person name="Baker S."/>
            <person name="Barry K."/>
            <person name="Bills G."/>
            <person name="Bluhm B."/>
            <person name="Cannon C."/>
            <person name="Castanera R."/>
            <person name="Culley D."/>
            <person name="Daum C."/>
            <person name="Ezra D."/>
            <person name="Gonzalez J."/>
            <person name="Henrissat B."/>
            <person name="Kuo A."/>
            <person name="Liang C."/>
            <person name="Lipzen A."/>
            <person name="Lutzoni F."/>
            <person name="Magnuson J."/>
            <person name="Mondo S."/>
            <person name="Nolan M."/>
            <person name="Ohm R."/>
            <person name="Pangilinan J."/>
            <person name="Park H.-J."/>
            <person name="Ramirez L."/>
            <person name="Alfaro M."/>
            <person name="Sun H."/>
            <person name="Tritt A."/>
            <person name="Yoshinaga Y."/>
            <person name="Zwiers L.-H."/>
            <person name="Turgeon B."/>
            <person name="Goodwin S."/>
            <person name="Spatafora J."/>
            <person name="Crous P."/>
            <person name="Grigoriev I."/>
        </authorList>
    </citation>
    <scope>NUCLEOTIDE SEQUENCE</scope>
    <source>
        <strain evidence="3">CBS 116435</strain>
    </source>
</reference>
<feature type="compositionally biased region" description="Low complexity" evidence="1">
    <location>
        <begin position="38"/>
        <end position="54"/>
    </location>
</feature>
<dbReference type="Gene3D" id="1.10.8.270">
    <property type="entry name" value="putative rabgap domain of human tbc1 domain family member 14 like domains"/>
    <property type="match status" value="1"/>
</dbReference>
<protein>
    <submittedName>
        <fullName evidence="3">TBC-domain-containing protein</fullName>
    </submittedName>
</protein>
<dbReference type="Gene3D" id="1.10.472.80">
    <property type="entry name" value="Ypt/Rab-GAP domain of gyp1p, domain 3"/>
    <property type="match status" value="1"/>
</dbReference>
<evidence type="ECO:0000256" key="1">
    <source>
        <dbReference type="SAM" id="MobiDB-lite"/>
    </source>
</evidence>
<comment type="caution">
    <text evidence="3">The sequence shown here is derived from an EMBL/GenBank/DDBJ whole genome shotgun (WGS) entry which is preliminary data.</text>
</comment>
<proteinExistence type="predicted"/>
<dbReference type="Proteomes" id="UP000799441">
    <property type="component" value="Unassembled WGS sequence"/>
</dbReference>
<feature type="domain" description="Rab-GAP TBC" evidence="2">
    <location>
        <begin position="369"/>
        <end position="560"/>
    </location>
</feature>
<dbReference type="GO" id="GO:0031267">
    <property type="term" value="F:small GTPase binding"/>
    <property type="evidence" value="ECO:0007669"/>
    <property type="project" value="TreeGrafter"/>
</dbReference>
<dbReference type="InterPro" id="IPR035969">
    <property type="entry name" value="Rab-GAP_TBC_sf"/>
</dbReference>
<dbReference type="PANTHER" id="PTHR47219:SF20">
    <property type="entry name" value="TBC1 DOMAIN FAMILY MEMBER 2B"/>
    <property type="match status" value="1"/>
</dbReference>
<feature type="region of interest" description="Disordered" evidence="1">
    <location>
        <begin position="648"/>
        <end position="677"/>
    </location>
</feature>
<feature type="compositionally biased region" description="Polar residues" evidence="1">
    <location>
        <begin position="228"/>
        <end position="240"/>
    </location>
</feature>
<dbReference type="InterPro" id="IPR000195">
    <property type="entry name" value="Rab-GAP-TBC_dom"/>
</dbReference>
<gene>
    <name evidence="3" type="ORF">K431DRAFT_310569</name>
</gene>
<feature type="region of interest" description="Disordered" evidence="1">
    <location>
        <begin position="217"/>
        <end position="254"/>
    </location>
</feature>
<sequence length="677" mass="75510">MGEFSRSSSTQSIAATRSRSEDVNTTSLTSFPDPAGPTSSSSSANSSSSNTNQTESRDIHHSRRISQHEQLTSLLAGAGPSLFDNDDNQHALKANEPQALSAAPDHVVQGIINHYGAVELVRRLSSLLAERDAHITALTRLAEEYHAPHERVAETAVRVRQAERRKASLKLAQEDQLESGGGKALLPSPVVGASRAESIAESIRSNSSGTVRGLTKLFGGTGRGSMTKPMSISSVETSRAPSIASRAESQKPKARERFTSIDAASNDSLSWTTSLFSVGSINKKSESKAPVELNIRHDPEQLPPTLVRQETENPHEIEWNRFIVRIAELRQQHGEMTESNTMIGAAYFGREGSVGRQKLEKLTRLVIGGIPMHLRHPLWMELSNANSLATPDAYGYYLSQREGGDTTQIDSILKDIPRTLTDSYDFYANKGFERLKRVLMAFVAKYFELGYTQGLNYIAGYLLLAIPEEEEAFWVLCKMVDDFFPPEYFAPKTSMCGALADNIVLRHYIQELLPHLAKHLDRLDIPPDHTVNPGWWLTALANMLPPTMLLRVWDVMLCLQHQSTFIFNVVLTLLSQNQERLLQCESDSEYWSFQYEIPDQHSLMDRFLRQAFMLGKKLEKVRYMRRAEVHKIIAERLDGRDGAQSGIAVEGNREVEAQSIRKSASTEALYPDDERGA</sequence>
<evidence type="ECO:0000259" key="2">
    <source>
        <dbReference type="PROSITE" id="PS50086"/>
    </source>
</evidence>
<keyword evidence="4" id="KW-1185">Reference proteome</keyword>
<feature type="compositionally biased region" description="Polar residues" evidence="1">
    <location>
        <begin position="1"/>
        <end position="30"/>
    </location>
</feature>
<dbReference type="Pfam" id="PF00566">
    <property type="entry name" value="RabGAP-TBC"/>
    <property type="match status" value="1"/>
</dbReference>
<dbReference type="PANTHER" id="PTHR47219">
    <property type="entry name" value="RAB GTPASE-ACTIVATING PROTEIN 1-LIKE"/>
    <property type="match status" value="1"/>
</dbReference>
<evidence type="ECO:0000313" key="4">
    <source>
        <dbReference type="Proteomes" id="UP000799441"/>
    </source>
</evidence>
<organism evidence="3 4">
    <name type="scientific">Polychaeton citri CBS 116435</name>
    <dbReference type="NCBI Taxonomy" id="1314669"/>
    <lineage>
        <taxon>Eukaryota</taxon>
        <taxon>Fungi</taxon>
        <taxon>Dikarya</taxon>
        <taxon>Ascomycota</taxon>
        <taxon>Pezizomycotina</taxon>
        <taxon>Dothideomycetes</taxon>
        <taxon>Dothideomycetidae</taxon>
        <taxon>Capnodiales</taxon>
        <taxon>Capnodiaceae</taxon>
        <taxon>Polychaeton</taxon>
    </lineage>
</organism>
<dbReference type="SUPFAM" id="SSF47923">
    <property type="entry name" value="Ypt/Rab-GAP domain of gyp1p"/>
    <property type="match status" value="2"/>
</dbReference>